<keyword evidence="2" id="KW-0472">Membrane</keyword>
<feature type="signal peptide" evidence="3">
    <location>
        <begin position="1"/>
        <end position="22"/>
    </location>
</feature>
<evidence type="ECO:0000256" key="2">
    <source>
        <dbReference type="SAM" id="Phobius"/>
    </source>
</evidence>
<keyword evidence="3" id="KW-0732">Signal</keyword>
<reference evidence="5" key="1">
    <citation type="journal article" date="2018" name="Nat. Microbiol.">
        <title>Leveraging single-cell genomics to expand the fungal tree of life.</title>
        <authorList>
            <person name="Ahrendt S.R."/>
            <person name="Quandt C.A."/>
            <person name="Ciobanu D."/>
            <person name="Clum A."/>
            <person name="Salamov A."/>
            <person name="Andreopoulos B."/>
            <person name="Cheng J.F."/>
            <person name="Woyke T."/>
            <person name="Pelin A."/>
            <person name="Henrissat B."/>
            <person name="Reynolds N.K."/>
            <person name="Benny G.L."/>
            <person name="Smith M.E."/>
            <person name="James T.Y."/>
            <person name="Grigoriev I.V."/>
        </authorList>
    </citation>
    <scope>NUCLEOTIDE SEQUENCE [LARGE SCALE GENOMIC DNA]</scope>
    <source>
        <strain evidence="5">Benny S71-1</strain>
    </source>
</reference>
<evidence type="ECO:0000256" key="1">
    <source>
        <dbReference type="SAM" id="MobiDB-lite"/>
    </source>
</evidence>
<accession>A0A4P9Z577</accession>
<feature type="transmembrane region" description="Helical" evidence="2">
    <location>
        <begin position="385"/>
        <end position="407"/>
    </location>
</feature>
<dbReference type="Proteomes" id="UP000278143">
    <property type="component" value="Unassembled WGS sequence"/>
</dbReference>
<protein>
    <recommendedName>
        <fullName evidence="6">G-protein coupled receptors family 3 profile domain-containing protein</fullName>
    </recommendedName>
</protein>
<feature type="compositionally biased region" description="Low complexity" evidence="1">
    <location>
        <begin position="825"/>
        <end position="853"/>
    </location>
</feature>
<dbReference type="AlphaFoldDB" id="A0A4P9Z577"/>
<feature type="region of interest" description="Disordered" evidence="1">
    <location>
        <begin position="689"/>
        <end position="718"/>
    </location>
</feature>
<feature type="transmembrane region" description="Helical" evidence="2">
    <location>
        <begin position="319"/>
        <end position="339"/>
    </location>
</feature>
<feature type="transmembrane region" description="Helical" evidence="2">
    <location>
        <begin position="346"/>
        <end position="365"/>
    </location>
</feature>
<feature type="transmembrane region" description="Helical" evidence="2">
    <location>
        <begin position="416"/>
        <end position="438"/>
    </location>
</feature>
<feature type="compositionally biased region" description="Acidic residues" evidence="1">
    <location>
        <begin position="809"/>
        <end position="824"/>
    </location>
</feature>
<evidence type="ECO:0008006" key="6">
    <source>
        <dbReference type="Google" id="ProtNLM"/>
    </source>
</evidence>
<keyword evidence="2" id="KW-1133">Transmembrane helix</keyword>
<feature type="compositionally biased region" description="Low complexity" evidence="1">
    <location>
        <begin position="696"/>
        <end position="711"/>
    </location>
</feature>
<evidence type="ECO:0000313" key="4">
    <source>
        <dbReference type="EMBL" id="RKP27753.1"/>
    </source>
</evidence>
<gene>
    <name evidence="4" type="ORF">SYNPS1DRAFT_26611</name>
</gene>
<keyword evidence="2" id="KW-0812">Transmembrane</keyword>
<feature type="transmembrane region" description="Helical" evidence="2">
    <location>
        <begin position="458"/>
        <end position="491"/>
    </location>
</feature>
<organism evidence="4 5">
    <name type="scientific">Syncephalis pseudoplumigaleata</name>
    <dbReference type="NCBI Taxonomy" id="1712513"/>
    <lineage>
        <taxon>Eukaryota</taxon>
        <taxon>Fungi</taxon>
        <taxon>Fungi incertae sedis</taxon>
        <taxon>Zoopagomycota</taxon>
        <taxon>Zoopagomycotina</taxon>
        <taxon>Zoopagomycetes</taxon>
        <taxon>Zoopagales</taxon>
        <taxon>Piptocephalidaceae</taxon>
        <taxon>Syncephalis</taxon>
    </lineage>
</organism>
<evidence type="ECO:0000256" key="3">
    <source>
        <dbReference type="SAM" id="SignalP"/>
    </source>
</evidence>
<evidence type="ECO:0000313" key="5">
    <source>
        <dbReference type="Proteomes" id="UP000278143"/>
    </source>
</evidence>
<dbReference type="OrthoDB" id="5581819at2759"/>
<sequence>MALNVHLLLLLPLLSPTTMVAAWTEFFDADSSGPSMAIPLLSGTEPLEAVRGRLATATMEVNVTFFSGGNLPYGRVYVASRRLDPADQAVYLLKLHGNPLSSNIDLSASIAGTNGSTTVGYCQGIEGVYDPDFRYPNQPQQVIPVGTGAAPIVSEASMLAWNGLPDDGGPFKESDFVPDRENIVNTWRTVAQPVHIPPPDTPTKYRCRPGRFGSCMLGDLSASLNATLHPPTQNITEARLTVSLHPRLETRKGARAFINYSLALHRVNQPQVVYACTNLAPVDVRRDPEPDFFSFSPTNDRWYMASERNRFVGRMINRGILSIVLYFALTNAINASVLLHRDRKNPARWLLVMLTMGVLVAHLPLIPQLLVGDGDSGDQIVPCSVIRAIGLVTGYLCTGAVAGVLLVKAYFGHKRAYWVAIVGVCVEIVVVALLTYNASRAYANNVRHLPTDGCLAPYVLFGISATTFYSKIVIDVISNLLCSGLFLAVVMRHRCAMGSTSARVYDALARDGLIFLVCACVSSVLCPLLYVSQAMPPFITNTLYSIDYVVASSLIVQQLLRGEAVRQQRKAEALAMTMAAHKRSAQSPKSTKRKLRFNVATNNSSGGSGGKKSAMGSGKLHAARPRGPTFASTLTGGRRPHRDSNLSIWTDAGANNTFFSATSTNMSYINEHDMDDAVDLAIRLKEARERAAANRHSQLQSLQPQPQHSSSYPESPLSLTSTAGVSLLDVPPAYRLTVEEAEAAAASSSSSSNNHMRQRLRDSVASRRTKYLSALSFIRPLNQQRSFEEASVVTATSSINHNNSNHNIDDDDDNDDADKIEEIEAAAAATTSSTHQEAEEATATTTTTSTDDAGNYTVPLRRC</sequence>
<feature type="region of interest" description="Disordered" evidence="1">
    <location>
        <begin position="600"/>
        <end position="648"/>
    </location>
</feature>
<proteinExistence type="predicted"/>
<dbReference type="EMBL" id="KZ989157">
    <property type="protein sequence ID" value="RKP27753.1"/>
    <property type="molecule type" value="Genomic_DNA"/>
</dbReference>
<name>A0A4P9Z577_9FUNG</name>
<feature type="transmembrane region" description="Helical" evidence="2">
    <location>
        <begin position="512"/>
        <end position="530"/>
    </location>
</feature>
<feature type="region of interest" description="Disordered" evidence="1">
    <location>
        <begin position="798"/>
        <end position="863"/>
    </location>
</feature>
<keyword evidence="5" id="KW-1185">Reference proteome</keyword>
<feature type="chain" id="PRO_5020950301" description="G-protein coupled receptors family 3 profile domain-containing protein" evidence="3">
    <location>
        <begin position="23"/>
        <end position="863"/>
    </location>
</feature>